<gene>
    <name evidence="1" type="ORF">N5C70_15015</name>
</gene>
<dbReference type="AlphaFoldDB" id="A0ABD4YF75"/>
<sequence length="254" mass="28457">MKQLENMAVDRSTNGIRKNSIAMKFAVLAMACSIQSSFSSETTTNKPIELINQAESQNSKCRGGPGDDPYTAVACYERGRIMREIRKHGWCWGPESAYGYQKKWITCSSDKSEGLSIYPRDSKLDPSWRKFSSTIYIMNPENYDTPALSASLRDGKIHINFMDPKSPLCAKGESSRLSESGPYKINDIYVKFQSMCLNGIRLLGPSTAQGKAFMLKALETDGIKAELDSQPPIIFFKTDFESVKRELRKTESAL</sequence>
<evidence type="ECO:0000313" key="1">
    <source>
        <dbReference type="EMBL" id="MDH0758010.1"/>
    </source>
</evidence>
<dbReference type="EMBL" id="JAOCBV010000001">
    <property type="protein sequence ID" value="MDH0758010.1"/>
    <property type="molecule type" value="Genomic_DNA"/>
</dbReference>
<dbReference type="Proteomes" id="UP001160152">
    <property type="component" value="Unassembled WGS sequence"/>
</dbReference>
<accession>A0ABD4YF75</accession>
<organism evidence="1 2">
    <name type="scientific">Pseudomonas juntendi</name>
    <dbReference type="NCBI Taxonomy" id="2666183"/>
    <lineage>
        <taxon>Bacteria</taxon>
        <taxon>Pseudomonadati</taxon>
        <taxon>Pseudomonadota</taxon>
        <taxon>Gammaproteobacteria</taxon>
        <taxon>Pseudomonadales</taxon>
        <taxon>Pseudomonadaceae</taxon>
        <taxon>Pseudomonas</taxon>
    </lineage>
</organism>
<dbReference type="RefSeq" id="WP_173880290.1">
    <property type="nucleotide sequence ID" value="NZ_JAOCBV010000001.1"/>
</dbReference>
<proteinExistence type="predicted"/>
<comment type="caution">
    <text evidence="1">The sequence shown here is derived from an EMBL/GenBank/DDBJ whole genome shotgun (WGS) entry which is preliminary data.</text>
</comment>
<protein>
    <submittedName>
        <fullName evidence="1">Uncharacterized protein</fullName>
    </submittedName>
</protein>
<name>A0ABD4YF75_9PSED</name>
<reference evidence="1 2" key="1">
    <citation type="submission" date="2022-09" db="EMBL/GenBank/DDBJ databases">
        <title>Intensive care unit water sources are persistently colonized with multi-drug resistant bacteria and are the site of extensive horizontal gene transfer of antibiotic resistance genes.</title>
        <authorList>
            <person name="Diorio-Toth L."/>
        </authorList>
    </citation>
    <scope>NUCLEOTIDE SEQUENCE [LARGE SCALE GENOMIC DNA]</scope>
    <source>
        <strain evidence="1 2">GD03901</strain>
    </source>
</reference>
<evidence type="ECO:0000313" key="2">
    <source>
        <dbReference type="Proteomes" id="UP001160152"/>
    </source>
</evidence>